<dbReference type="Gene3D" id="3.40.50.300">
    <property type="entry name" value="P-loop containing nucleotide triphosphate hydrolases"/>
    <property type="match status" value="1"/>
</dbReference>
<keyword evidence="5" id="KW-0547">Nucleotide-binding</keyword>
<keyword evidence="15" id="KW-1185">Reference proteome</keyword>
<dbReference type="InterPro" id="IPR011917">
    <property type="entry name" value="ABC_transpr_lipidA"/>
</dbReference>
<dbReference type="GO" id="GO:0005524">
    <property type="term" value="F:ATP binding"/>
    <property type="evidence" value="ECO:0007669"/>
    <property type="project" value="UniProtKB-KW"/>
</dbReference>
<feature type="transmembrane region" description="Helical" evidence="11">
    <location>
        <begin position="65"/>
        <end position="91"/>
    </location>
</feature>
<dbReference type="GO" id="GO:0016887">
    <property type="term" value="F:ATP hydrolysis activity"/>
    <property type="evidence" value="ECO:0007669"/>
    <property type="project" value="InterPro"/>
</dbReference>
<keyword evidence="2" id="KW-0813">Transport</keyword>
<keyword evidence="8 11" id="KW-1133">Transmembrane helix</keyword>
<dbReference type="InterPro" id="IPR027417">
    <property type="entry name" value="P-loop_NTPase"/>
</dbReference>
<feature type="transmembrane region" description="Helical" evidence="11">
    <location>
        <begin position="167"/>
        <end position="185"/>
    </location>
</feature>
<sequence length="582" mass="64297">MTANLEPEQKVVKRFLKYLVPFKLPFFIAIIGMLGYASIDSLVISQLQPMIDVGLNDDNSDFLRIAAYAIVPIFIVRGLFNFMGTYTLSWISSQVVMKMRQQLFEKYIHLPVEFHDHQSAGNLISKVTFDTEQVANAAGKAFLTLIREGAFVIGLLVVMFYNSWQLSAIFLIIAPLVAIIVSFVSKRFRKVSKAIQKAMGSLTTGVEQAVKGHKVVLMFGGQKLESEKFLETNNHNRQQTMKLATAQILSVSTIQVIASVALAFVLFLASTPSMLQDLTPGVFTTVVFAMMALLKPLKQITTVNNEFQKGMAACSSIFELLDHEDEVDSGKRELTRISGDLSFKDVTFTYPSKDEPALKNITFDVKAGQTIALVGRSGSGKSTLSNLLTRFYQADSGDIIIDGDAIEDLSLKSLRRQFALVSQQVTLFNDTVANNIAYGCADTVTREQIIKAADIAHVTDFVNQQKNGFDTIVGENGVTLSGGQRQRIAIARAILADSPVLILDEATSALDTESEKFIQQALDELQRSRTNIVIAHRLSTIEKADLILVVEQGEIIERGTHTELLAKQGMYSQLHQMQFSQA</sequence>
<keyword evidence="3" id="KW-1003">Cell membrane</keyword>
<dbReference type="PROSITE" id="PS50893">
    <property type="entry name" value="ABC_TRANSPORTER_2"/>
    <property type="match status" value="1"/>
</dbReference>
<dbReference type="PANTHER" id="PTHR43394:SF1">
    <property type="entry name" value="ATP-BINDING CASSETTE SUB-FAMILY B MEMBER 10, MITOCHONDRIAL"/>
    <property type="match status" value="1"/>
</dbReference>
<evidence type="ECO:0000256" key="1">
    <source>
        <dbReference type="ARBA" id="ARBA00004651"/>
    </source>
</evidence>
<dbReference type="NCBIfam" id="TIGR02203">
    <property type="entry name" value="MsbA_lipidA"/>
    <property type="match status" value="1"/>
</dbReference>
<feature type="transmembrane region" description="Helical" evidence="11">
    <location>
        <begin position="141"/>
        <end position="161"/>
    </location>
</feature>
<evidence type="ECO:0000256" key="5">
    <source>
        <dbReference type="ARBA" id="ARBA00022741"/>
    </source>
</evidence>
<evidence type="ECO:0000256" key="7">
    <source>
        <dbReference type="ARBA" id="ARBA00022967"/>
    </source>
</evidence>
<keyword evidence="10 11" id="KW-0472">Membrane</keyword>
<comment type="caution">
    <text evidence="14">The sequence shown here is derived from an EMBL/GenBank/DDBJ whole genome shotgun (WGS) entry which is preliminary data.</text>
</comment>
<keyword evidence="6" id="KW-0067">ATP-binding</keyword>
<organism evidence="14 15">
    <name type="scientific">Brumicola blandensis</name>
    <dbReference type="NCBI Taxonomy" id="3075611"/>
    <lineage>
        <taxon>Bacteria</taxon>
        <taxon>Pseudomonadati</taxon>
        <taxon>Pseudomonadota</taxon>
        <taxon>Gammaproteobacteria</taxon>
        <taxon>Alteromonadales</taxon>
        <taxon>Alteromonadaceae</taxon>
        <taxon>Brumicola</taxon>
    </lineage>
</organism>
<dbReference type="SUPFAM" id="SSF90123">
    <property type="entry name" value="ABC transporter transmembrane region"/>
    <property type="match status" value="1"/>
</dbReference>
<dbReference type="PROSITE" id="PS00211">
    <property type="entry name" value="ABC_TRANSPORTER_1"/>
    <property type="match status" value="1"/>
</dbReference>
<dbReference type="AlphaFoldDB" id="A0AAW8R0M5"/>
<keyword evidence="7" id="KW-1278">Translocase</keyword>
<evidence type="ECO:0000259" key="12">
    <source>
        <dbReference type="PROSITE" id="PS50893"/>
    </source>
</evidence>
<evidence type="ECO:0000256" key="2">
    <source>
        <dbReference type="ARBA" id="ARBA00022448"/>
    </source>
</evidence>
<evidence type="ECO:0000256" key="8">
    <source>
        <dbReference type="ARBA" id="ARBA00022989"/>
    </source>
</evidence>
<dbReference type="Proteomes" id="UP001249020">
    <property type="component" value="Unassembled WGS sequence"/>
</dbReference>
<evidence type="ECO:0000256" key="11">
    <source>
        <dbReference type="SAM" id="Phobius"/>
    </source>
</evidence>
<dbReference type="InterPro" id="IPR011527">
    <property type="entry name" value="ABC1_TM_dom"/>
</dbReference>
<evidence type="ECO:0000313" key="15">
    <source>
        <dbReference type="Proteomes" id="UP001249020"/>
    </source>
</evidence>
<feature type="domain" description="ABC transporter" evidence="12">
    <location>
        <begin position="341"/>
        <end position="577"/>
    </location>
</feature>
<evidence type="ECO:0000313" key="14">
    <source>
        <dbReference type="EMBL" id="MDT0581753.1"/>
    </source>
</evidence>
<feature type="transmembrane region" description="Helical" evidence="11">
    <location>
        <begin position="248"/>
        <end position="269"/>
    </location>
</feature>
<evidence type="ECO:0000256" key="3">
    <source>
        <dbReference type="ARBA" id="ARBA00022475"/>
    </source>
</evidence>
<dbReference type="PANTHER" id="PTHR43394">
    <property type="entry name" value="ATP-DEPENDENT PERMEASE MDL1, MITOCHONDRIAL"/>
    <property type="match status" value="1"/>
</dbReference>
<dbReference type="GO" id="GO:0015421">
    <property type="term" value="F:ABC-type oligopeptide transporter activity"/>
    <property type="evidence" value="ECO:0007669"/>
    <property type="project" value="TreeGrafter"/>
</dbReference>
<protein>
    <submittedName>
        <fullName evidence="14">Lipid A export permease/ATP-binding protein MsbA</fullName>
    </submittedName>
</protein>
<evidence type="ECO:0000256" key="10">
    <source>
        <dbReference type="ARBA" id="ARBA00023136"/>
    </source>
</evidence>
<name>A0AAW8R0M5_9ALTE</name>
<dbReference type="Pfam" id="PF00005">
    <property type="entry name" value="ABC_tran"/>
    <property type="match status" value="1"/>
</dbReference>
<dbReference type="InterPro" id="IPR003439">
    <property type="entry name" value="ABC_transporter-like_ATP-bd"/>
</dbReference>
<dbReference type="InterPro" id="IPR036640">
    <property type="entry name" value="ABC1_TM_sf"/>
</dbReference>
<dbReference type="SUPFAM" id="SSF52540">
    <property type="entry name" value="P-loop containing nucleoside triphosphate hydrolases"/>
    <property type="match status" value="1"/>
</dbReference>
<proteinExistence type="predicted"/>
<feature type="transmembrane region" description="Helical" evidence="11">
    <location>
        <begin position="24"/>
        <end position="45"/>
    </location>
</feature>
<keyword evidence="4 11" id="KW-0812">Transmembrane</keyword>
<dbReference type="CDD" id="cd18552">
    <property type="entry name" value="ABC_6TM_MsbA_like"/>
    <property type="match status" value="1"/>
</dbReference>
<gene>
    <name evidence="14" type="primary">msbA</name>
    <name evidence="14" type="ORF">RM544_04310</name>
</gene>
<keyword evidence="9" id="KW-0445">Lipid transport</keyword>
<evidence type="ECO:0000259" key="13">
    <source>
        <dbReference type="PROSITE" id="PS50929"/>
    </source>
</evidence>
<dbReference type="SMART" id="SM00382">
    <property type="entry name" value="AAA"/>
    <property type="match status" value="1"/>
</dbReference>
<dbReference type="GO" id="GO:0005886">
    <property type="term" value="C:plasma membrane"/>
    <property type="evidence" value="ECO:0007669"/>
    <property type="project" value="UniProtKB-SubCell"/>
</dbReference>
<dbReference type="EMBL" id="JAVRIE010000001">
    <property type="protein sequence ID" value="MDT0581753.1"/>
    <property type="molecule type" value="Genomic_DNA"/>
</dbReference>
<reference evidence="14 15" key="1">
    <citation type="submission" date="2023-09" db="EMBL/GenBank/DDBJ databases">
        <authorList>
            <person name="Rey-Velasco X."/>
        </authorList>
    </citation>
    <scope>NUCLEOTIDE SEQUENCE [LARGE SCALE GENOMIC DNA]</scope>
    <source>
        <strain evidence="14 15">W409</strain>
    </source>
</reference>
<evidence type="ECO:0000256" key="6">
    <source>
        <dbReference type="ARBA" id="ARBA00022840"/>
    </source>
</evidence>
<dbReference type="InterPro" id="IPR017871">
    <property type="entry name" value="ABC_transporter-like_CS"/>
</dbReference>
<dbReference type="InterPro" id="IPR039421">
    <property type="entry name" value="Type_1_exporter"/>
</dbReference>
<comment type="subcellular location">
    <subcellularLocation>
        <location evidence="1">Cell membrane</location>
        <topology evidence="1">Multi-pass membrane protein</topology>
    </subcellularLocation>
</comment>
<dbReference type="GO" id="GO:0034040">
    <property type="term" value="F:ATPase-coupled lipid transmembrane transporter activity"/>
    <property type="evidence" value="ECO:0007669"/>
    <property type="project" value="InterPro"/>
</dbReference>
<feature type="domain" description="ABC transmembrane type-1" evidence="13">
    <location>
        <begin position="27"/>
        <end position="309"/>
    </location>
</feature>
<dbReference type="PROSITE" id="PS50929">
    <property type="entry name" value="ABC_TM1F"/>
    <property type="match status" value="1"/>
</dbReference>
<dbReference type="Pfam" id="PF00664">
    <property type="entry name" value="ABC_membrane"/>
    <property type="match status" value="1"/>
</dbReference>
<accession>A0AAW8R0M5</accession>
<dbReference type="InterPro" id="IPR003593">
    <property type="entry name" value="AAA+_ATPase"/>
</dbReference>
<dbReference type="RefSeq" id="WP_311360528.1">
    <property type="nucleotide sequence ID" value="NZ_JAVRIE010000001.1"/>
</dbReference>
<dbReference type="Gene3D" id="1.20.1560.10">
    <property type="entry name" value="ABC transporter type 1, transmembrane domain"/>
    <property type="match status" value="1"/>
</dbReference>
<dbReference type="FunFam" id="3.40.50.300:FF:000140">
    <property type="entry name" value="Lipid A export ATP-binding/permease protein MsbA"/>
    <property type="match status" value="1"/>
</dbReference>
<evidence type="ECO:0000256" key="4">
    <source>
        <dbReference type="ARBA" id="ARBA00022692"/>
    </source>
</evidence>
<evidence type="ECO:0000256" key="9">
    <source>
        <dbReference type="ARBA" id="ARBA00023055"/>
    </source>
</evidence>